<dbReference type="InterPro" id="IPR013552">
    <property type="entry name" value="Thioester_dom"/>
</dbReference>
<comment type="caution">
    <text evidence="5">The sequence shown here is derived from an EMBL/GenBank/DDBJ whole genome shotgun (WGS) entry which is preliminary data.</text>
</comment>
<feature type="domain" description="DUF5979" evidence="4">
    <location>
        <begin position="449"/>
        <end position="544"/>
    </location>
</feature>
<evidence type="ECO:0000256" key="2">
    <source>
        <dbReference type="SAM" id="Phobius"/>
    </source>
</evidence>
<feature type="domain" description="DUF5979" evidence="4">
    <location>
        <begin position="550"/>
        <end position="645"/>
    </location>
</feature>
<accession>A0A2U1TB93</accession>
<keyword evidence="2" id="KW-1133">Transmembrane helix</keyword>
<dbReference type="RefSeq" id="WP_108963581.1">
    <property type="nucleotide sequence ID" value="NZ_QEFB01000017.1"/>
</dbReference>
<dbReference type="Pfam" id="PF08341">
    <property type="entry name" value="TED"/>
    <property type="match status" value="1"/>
</dbReference>
<evidence type="ECO:0000259" key="3">
    <source>
        <dbReference type="Pfam" id="PF08341"/>
    </source>
</evidence>
<evidence type="ECO:0000256" key="1">
    <source>
        <dbReference type="SAM" id="MobiDB-lite"/>
    </source>
</evidence>
<feature type="domain" description="DUF5979" evidence="4">
    <location>
        <begin position="350"/>
        <end position="442"/>
    </location>
</feature>
<organism evidence="5 6">
    <name type="scientific">Mycetocola zhujimingii</name>
    <dbReference type="NCBI Taxonomy" id="2079792"/>
    <lineage>
        <taxon>Bacteria</taxon>
        <taxon>Bacillati</taxon>
        <taxon>Actinomycetota</taxon>
        <taxon>Actinomycetes</taxon>
        <taxon>Micrococcales</taxon>
        <taxon>Microbacteriaceae</taxon>
        <taxon>Mycetocola</taxon>
    </lineage>
</organism>
<dbReference type="AlphaFoldDB" id="A0A2U1TB93"/>
<evidence type="ECO:0000259" key="4">
    <source>
        <dbReference type="Pfam" id="PF19407"/>
    </source>
</evidence>
<gene>
    <name evidence="5" type="ORF">DF223_13555</name>
</gene>
<evidence type="ECO:0000313" key="5">
    <source>
        <dbReference type="EMBL" id="PWC06053.1"/>
    </source>
</evidence>
<dbReference type="Proteomes" id="UP000244962">
    <property type="component" value="Unassembled WGS sequence"/>
</dbReference>
<feature type="region of interest" description="Disordered" evidence="1">
    <location>
        <begin position="212"/>
        <end position="231"/>
    </location>
</feature>
<feature type="transmembrane region" description="Helical" evidence="2">
    <location>
        <begin position="675"/>
        <end position="694"/>
    </location>
</feature>
<dbReference type="Pfam" id="PF19407">
    <property type="entry name" value="DUF5979"/>
    <property type="match status" value="3"/>
</dbReference>
<keyword evidence="6" id="KW-1185">Reference proteome</keyword>
<reference evidence="6" key="1">
    <citation type="submission" date="2018-04" db="EMBL/GenBank/DDBJ databases">
        <authorList>
            <person name="Liu S."/>
            <person name="Wang Z."/>
            <person name="Li J."/>
        </authorList>
    </citation>
    <scope>NUCLEOTIDE SEQUENCE [LARGE SCALE GENOMIC DNA]</scope>
    <source>
        <strain evidence="6">622</strain>
    </source>
</reference>
<name>A0A2U1TB93_9MICO</name>
<evidence type="ECO:0000313" key="6">
    <source>
        <dbReference type="Proteomes" id="UP000244962"/>
    </source>
</evidence>
<proteinExistence type="predicted"/>
<dbReference type="EMBL" id="QEFB01000017">
    <property type="protein sequence ID" value="PWC06053.1"/>
    <property type="molecule type" value="Genomic_DNA"/>
</dbReference>
<keyword evidence="2" id="KW-0812">Transmembrane</keyword>
<sequence>MNATPASRFRVQLEAHRDLLSFLAVVAVFAMVLTPLGGAARASVPDPFPISDAEPGANTEIRATALGAAQRVAAFAPPTSSPPDPAEPYPTANPTGYQAVGRYAGTIITSSVDNPALTAEVYCIELGVETQVGVGYESATWDEANVANIGYVAYIVNNYYPSTTEPSGLTDNQRAAAVQAAIWWFTDGYIVNTSEQVVRAATVAIVEAAQAAGPATQPPAPDVSITPPAGEAPVGSAAGPFVVAAEGAAELTVSVPTGYSMFADAAATTPLANPSTVASGTSIWVTSETTTPNETTLSARAAVTAQGGQIYVYDGNDPNLPDAQSVILARTTELEAVAQATPGFFAAGSLTVTKTFAGDAVGQQGPIQLLVDCGEDYSYTADIPANATATQTFTYPGIPIGNACTVTEPTTGSTTAVDVTTDAPQSATIDEDGETVTIANTVTLRPGGLTVTKVVTGAAAGLQGDIVLDIDCGTALAETFTLPAGTVAGSYVQSFTDLPSDTECTITETSSGSTDTVLVEPSDDVTVTIQPGGVADATITNTATLRPGDLTVTKIVTGEAAGLQDEIVLEVNCGEALTEVFTVPARADAGSYVATYTEIPAGTECTITETSTGATESVLVESTEDVTVGILPGFDVNATITNTVTEEETPETPVTPSNGGGHSDYLPMTGTDSPLLLAGGVIAAGALLVLLAGAKPRRREVAPARMTS</sequence>
<protein>
    <submittedName>
        <fullName evidence="5">Uncharacterized protein</fullName>
    </submittedName>
</protein>
<keyword evidence="2" id="KW-0472">Membrane</keyword>
<feature type="domain" description="Thioester" evidence="3">
    <location>
        <begin position="121"/>
        <end position="209"/>
    </location>
</feature>
<dbReference type="InterPro" id="IPR046022">
    <property type="entry name" value="DUF5979"/>
</dbReference>